<keyword evidence="2" id="KW-1185">Reference proteome</keyword>
<reference evidence="1" key="1">
    <citation type="submission" date="2021-06" db="EMBL/GenBank/DDBJ databases">
        <authorList>
            <person name="Hodson N. C."/>
            <person name="Mongue J. A."/>
            <person name="Jaron S. K."/>
        </authorList>
    </citation>
    <scope>NUCLEOTIDE SEQUENCE</scope>
</reference>
<name>A0A8J2P4G2_9HEXA</name>
<proteinExistence type="predicted"/>
<dbReference type="Proteomes" id="UP000708208">
    <property type="component" value="Unassembled WGS sequence"/>
</dbReference>
<organism evidence="1 2">
    <name type="scientific">Allacma fusca</name>
    <dbReference type="NCBI Taxonomy" id="39272"/>
    <lineage>
        <taxon>Eukaryota</taxon>
        <taxon>Metazoa</taxon>
        <taxon>Ecdysozoa</taxon>
        <taxon>Arthropoda</taxon>
        <taxon>Hexapoda</taxon>
        <taxon>Collembola</taxon>
        <taxon>Symphypleona</taxon>
        <taxon>Sminthuridae</taxon>
        <taxon>Allacma</taxon>
    </lineage>
</organism>
<dbReference type="AlphaFoldDB" id="A0A8J2P4G2"/>
<dbReference type="EMBL" id="CAJVCH010102291">
    <property type="protein sequence ID" value="CAG7723755.1"/>
    <property type="molecule type" value="Genomic_DNA"/>
</dbReference>
<sequence length="97" mass="11040">MCCGYQSCNQDDGDLVGQVQSGQTIPRAWIVFTQLISEIIQAFGAYTRTSRFISHVDTKVVRNTHIELDEFEESRDSKTSREFNCSSRTGSVFYFKA</sequence>
<accession>A0A8J2P4G2</accession>
<protein>
    <submittedName>
        <fullName evidence="1">Uncharacterized protein</fullName>
    </submittedName>
</protein>
<evidence type="ECO:0000313" key="1">
    <source>
        <dbReference type="EMBL" id="CAG7723755.1"/>
    </source>
</evidence>
<gene>
    <name evidence="1" type="ORF">AFUS01_LOCUS12821</name>
</gene>
<evidence type="ECO:0000313" key="2">
    <source>
        <dbReference type="Proteomes" id="UP000708208"/>
    </source>
</evidence>
<comment type="caution">
    <text evidence="1">The sequence shown here is derived from an EMBL/GenBank/DDBJ whole genome shotgun (WGS) entry which is preliminary data.</text>
</comment>